<reference evidence="1" key="1">
    <citation type="submission" date="2018-02" db="EMBL/GenBank/DDBJ databases">
        <title>Rhizophora mucronata_Transcriptome.</title>
        <authorList>
            <person name="Meera S.P."/>
            <person name="Sreeshan A."/>
            <person name="Augustine A."/>
        </authorList>
    </citation>
    <scope>NUCLEOTIDE SEQUENCE</scope>
    <source>
        <tissue evidence="1">Leaf</tissue>
    </source>
</reference>
<evidence type="ECO:0000313" key="1">
    <source>
        <dbReference type="EMBL" id="MBW86745.1"/>
    </source>
</evidence>
<accession>A0A2P2IZW4</accession>
<sequence>MWVTLSSIWCLLHKSFPSMRFIFTSSLYD</sequence>
<dbReference type="EMBL" id="GGEC01006262">
    <property type="protein sequence ID" value="MBW86745.1"/>
    <property type="molecule type" value="Transcribed_RNA"/>
</dbReference>
<proteinExistence type="predicted"/>
<protein>
    <submittedName>
        <fullName evidence="1">Protein MEI2-like 2</fullName>
    </submittedName>
</protein>
<name>A0A2P2IZW4_RHIMU</name>
<dbReference type="AlphaFoldDB" id="A0A2P2IZW4"/>
<organism evidence="1">
    <name type="scientific">Rhizophora mucronata</name>
    <name type="common">Asiatic mangrove</name>
    <dbReference type="NCBI Taxonomy" id="61149"/>
    <lineage>
        <taxon>Eukaryota</taxon>
        <taxon>Viridiplantae</taxon>
        <taxon>Streptophyta</taxon>
        <taxon>Embryophyta</taxon>
        <taxon>Tracheophyta</taxon>
        <taxon>Spermatophyta</taxon>
        <taxon>Magnoliopsida</taxon>
        <taxon>eudicotyledons</taxon>
        <taxon>Gunneridae</taxon>
        <taxon>Pentapetalae</taxon>
        <taxon>rosids</taxon>
        <taxon>fabids</taxon>
        <taxon>Malpighiales</taxon>
        <taxon>Rhizophoraceae</taxon>
        <taxon>Rhizophora</taxon>
    </lineage>
</organism>